<dbReference type="PANTHER" id="PTHR31563">
    <property type="entry name" value="ION CHANNEL POLLUX-RELATED"/>
    <property type="match status" value="1"/>
</dbReference>
<organism evidence="2 3">
    <name type="scientific">Tetradesmus obliquus</name>
    <name type="common">Green alga</name>
    <name type="synonym">Acutodesmus obliquus</name>
    <dbReference type="NCBI Taxonomy" id="3088"/>
    <lineage>
        <taxon>Eukaryota</taxon>
        <taxon>Viridiplantae</taxon>
        <taxon>Chlorophyta</taxon>
        <taxon>core chlorophytes</taxon>
        <taxon>Chlorophyceae</taxon>
        <taxon>CS clade</taxon>
        <taxon>Sphaeropleales</taxon>
        <taxon>Scenedesmaceae</taxon>
        <taxon>Tetradesmus</taxon>
    </lineage>
</organism>
<keyword evidence="1" id="KW-0472">Membrane</keyword>
<feature type="transmembrane region" description="Helical" evidence="1">
    <location>
        <begin position="88"/>
        <end position="108"/>
    </location>
</feature>
<dbReference type="GO" id="GO:0006811">
    <property type="term" value="P:monoatomic ion transport"/>
    <property type="evidence" value="ECO:0007669"/>
    <property type="project" value="InterPro"/>
</dbReference>
<dbReference type="InterPro" id="IPR044849">
    <property type="entry name" value="CASTOR/POLLUX/SYM8-like"/>
</dbReference>
<dbReference type="Gene3D" id="3.40.50.720">
    <property type="entry name" value="NAD(P)-binding Rossmann-like Domain"/>
    <property type="match status" value="1"/>
</dbReference>
<keyword evidence="1" id="KW-0812">Transmembrane</keyword>
<dbReference type="Proteomes" id="UP000256970">
    <property type="component" value="Unassembled WGS sequence"/>
</dbReference>
<evidence type="ECO:0000313" key="2">
    <source>
        <dbReference type="EMBL" id="SZX64922.1"/>
    </source>
</evidence>
<keyword evidence="3" id="KW-1185">Reference proteome</keyword>
<feature type="transmembrane region" description="Helical" evidence="1">
    <location>
        <begin position="30"/>
        <end position="48"/>
    </location>
</feature>
<sequence>MLGLARLWHIVLLVRARLEARAVGNFRLRIALLLGFSVANVGFGALLYKLASGPGAVSTEDALFTVYSVLYSVPGADITHASSRLATIVLNMIFLFGLLVFATILAMITEEVNSMLLDVRCGKAPLAMRGHILLLNWNRQVPFLLDQLQQVQHGAAAGRHPFAGRPLVILADAAKDDIDAAVLSFMRHHKQLEVHTRSGKPYRPEHLQRVSAATAAAVLVLHPEALDSSTTTSPAEADSSSSGAAALRLQSLMALAAVLLGRKVPVVVQVPECVACCISPRLSALGDLLRLAGSP</sequence>
<reference evidence="2 3" key="1">
    <citation type="submission" date="2016-10" db="EMBL/GenBank/DDBJ databases">
        <authorList>
            <person name="Cai Z."/>
        </authorList>
    </citation>
    <scope>NUCLEOTIDE SEQUENCE [LARGE SCALE GENOMIC DNA]</scope>
</reference>
<protein>
    <recommendedName>
        <fullName evidence="4">Potassium channel domain-containing protein</fullName>
    </recommendedName>
</protein>
<dbReference type="AlphaFoldDB" id="A0A383VJK7"/>
<name>A0A383VJK7_TETOB</name>
<dbReference type="EMBL" id="FNXT01000505">
    <property type="protein sequence ID" value="SZX64922.1"/>
    <property type="molecule type" value="Genomic_DNA"/>
</dbReference>
<dbReference type="PANTHER" id="PTHR31563:SF10">
    <property type="entry name" value="ION CHANNEL POLLUX-RELATED"/>
    <property type="match status" value="1"/>
</dbReference>
<evidence type="ECO:0000313" key="3">
    <source>
        <dbReference type="Proteomes" id="UP000256970"/>
    </source>
</evidence>
<keyword evidence="1" id="KW-1133">Transmembrane helix</keyword>
<evidence type="ECO:0008006" key="4">
    <source>
        <dbReference type="Google" id="ProtNLM"/>
    </source>
</evidence>
<evidence type="ECO:0000256" key="1">
    <source>
        <dbReference type="SAM" id="Phobius"/>
    </source>
</evidence>
<accession>A0A383VJK7</accession>
<proteinExistence type="predicted"/>
<gene>
    <name evidence="2" type="ORF">BQ4739_LOCUS5397</name>
</gene>